<protein>
    <submittedName>
        <fullName evidence="1">Uncharacterized protein</fullName>
    </submittedName>
</protein>
<dbReference type="Proteomes" id="UP000193144">
    <property type="component" value="Unassembled WGS sequence"/>
</dbReference>
<dbReference type="AlphaFoldDB" id="A0A1Y2A755"/>
<sequence>MNVENDSAECRARCRARSSAARRLNDIGRGSQKGIRVAMTGMRSDEVKSPRCTDIAFELGQNYTCFRVLTADPTKRVQCPRIPCMAFFFGKLGAGDSGSGVLQTAIARIHALSLGILREAHRRDNDRIALRWMPCGGGGIGIISVVKDEWEKSFARVTPSR</sequence>
<dbReference type="EMBL" id="MCFA01000007">
    <property type="protein sequence ID" value="ORY18386.1"/>
    <property type="molecule type" value="Genomic_DNA"/>
</dbReference>
<name>A0A1Y2A755_9PLEO</name>
<evidence type="ECO:0000313" key="2">
    <source>
        <dbReference type="Proteomes" id="UP000193144"/>
    </source>
</evidence>
<reference evidence="1 2" key="1">
    <citation type="submission" date="2016-07" db="EMBL/GenBank/DDBJ databases">
        <title>Pervasive Adenine N6-methylation of Active Genes in Fungi.</title>
        <authorList>
            <consortium name="DOE Joint Genome Institute"/>
            <person name="Mondo S.J."/>
            <person name="Dannebaum R.O."/>
            <person name="Kuo R.C."/>
            <person name="Labutti K."/>
            <person name="Haridas S."/>
            <person name="Kuo A."/>
            <person name="Salamov A."/>
            <person name="Ahrendt S.R."/>
            <person name="Lipzen A."/>
            <person name="Sullivan W."/>
            <person name="Andreopoulos W.B."/>
            <person name="Clum A."/>
            <person name="Lindquist E."/>
            <person name="Daum C."/>
            <person name="Ramamoorthy G.K."/>
            <person name="Gryganskyi A."/>
            <person name="Culley D."/>
            <person name="Magnuson J.K."/>
            <person name="James T.Y."/>
            <person name="O'Malley M.A."/>
            <person name="Stajich J.E."/>
            <person name="Spatafora J.W."/>
            <person name="Visel A."/>
            <person name="Grigoriev I.V."/>
        </authorList>
    </citation>
    <scope>NUCLEOTIDE SEQUENCE [LARGE SCALE GENOMIC DNA]</scope>
    <source>
        <strain evidence="1 2">CBS 115471</strain>
    </source>
</reference>
<gene>
    <name evidence="1" type="ORF">BCR34DRAFT_343223</name>
</gene>
<accession>A0A1Y2A755</accession>
<keyword evidence="2" id="KW-1185">Reference proteome</keyword>
<organism evidence="1 2">
    <name type="scientific">Clohesyomyces aquaticus</name>
    <dbReference type="NCBI Taxonomy" id="1231657"/>
    <lineage>
        <taxon>Eukaryota</taxon>
        <taxon>Fungi</taxon>
        <taxon>Dikarya</taxon>
        <taxon>Ascomycota</taxon>
        <taxon>Pezizomycotina</taxon>
        <taxon>Dothideomycetes</taxon>
        <taxon>Pleosporomycetidae</taxon>
        <taxon>Pleosporales</taxon>
        <taxon>Lindgomycetaceae</taxon>
        <taxon>Clohesyomyces</taxon>
    </lineage>
</organism>
<evidence type="ECO:0000313" key="1">
    <source>
        <dbReference type="EMBL" id="ORY18386.1"/>
    </source>
</evidence>
<proteinExistence type="predicted"/>
<comment type="caution">
    <text evidence="1">The sequence shown here is derived from an EMBL/GenBank/DDBJ whole genome shotgun (WGS) entry which is preliminary data.</text>
</comment>